<accession>A0ABW8M362</accession>
<keyword evidence="2" id="KW-1185">Reference proteome</keyword>
<sequence length="83" mass="9748">MVWPKALQECLAEDERFHTTLTENLSLGGETWQLRLQEADIVHRMFGLLSHAANPRHIDLSDHPELIERITQLYNESQRQGRR</sequence>
<dbReference type="Proteomes" id="UP001620295">
    <property type="component" value="Unassembled WGS sequence"/>
</dbReference>
<protein>
    <submittedName>
        <fullName evidence="1">Uncharacterized protein</fullName>
    </submittedName>
</protein>
<comment type="caution">
    <text evidence="1">The sequence shown here is derived from an EMBL/GenBank/DDBJ whole genome shotgun (WGS) entry which is preliminary data.</text>
</comment>
<evidence type="ECO:0000313" key="1">
    <source>
        <dbReference type="EMBL" id="MFK4272617.1"/>
    </source>
</evidence>
<name>A0ABW8M362_9ACTN</name>
<dbReference type="RefSeq" id="WP_404748905.1">
    <property type="nucleotide sequence ID" value="NZ_JBJDQH010000029.1"/>
</dbReference>
<organism evidence="1 2">
    <name type="scientific">Streptomyces milbemycinicus</name>
    <dbReference type="NCBI Taxonomy" id="476552"/>
    <lineage>
        <taxon>Bacteria</taxon>
        <taxon>Bacillati</taxon>
        <taxon>Actinomycetota</taxon>
        <taxon>Actinomycetes</taxon>
        <taxon>Kitasatosporales</taxon>
        <taxon>Streptomycetaceae</taxon>
        <taxon>Streptomyces</taxon>
    </lineage>
</organism>
<dbReference type="EMBL" id="JBJDQH010000029">
    <property type="protein sequence ID" value="MFK4272617.1"/>
    <property type="molecule type" value="Genomic_DNA"/>
</dbReference>
<gene>
    <name evidence="1" type="ORF">ACI2L5_48235</name>
</gene>
<evidence type="ECO:0000313" key="2">
    <source>
        <dbReference type="Proteomes" id="UP001620295"/>
    </source>
</evidence>
<proteinExistence type="predicted"/>
<reference evidence="1 2" key="1">
    <citation type="submission" date="2024-11" db="EMBL/GenBank/DDBJ databases">
        <title>The Natural Products Discovery Center: Release of the First 8490 Sequenced Strains for Exploring Actinobacteria Biosynthetic Diversity.</title>
        <authorList>
            <person name="Kalkreuter E."/>
            <person name="Kautsar S.A."/>
            <person name="Yang D."/>
            <person name="Bader C.D."/>
            <person name="Teijaro C.N."/>
            <person name="Fluegel L."/>
            <person name="Davis C.M."/>
            <person name="Simpson J.R."/>
            <person name="Lauterbach L."/>
            <person name="Steele A.D."/>
            <person name="Gui C."/>
            <person name="Meng S."/>
            <person name="Li G."/>
            <person name="Viehrig K."/>
            <person name="Ye F."/>
            <person name="Su P."/>
            <person name="Kiefer A.F."/>
            <person name="Nichols A."/>
            <person name="Cepeda A.J."/>
            <person name="Yan W."/>
            <person name="Fan B."/>
            <person name="Jiang Y."/>
            <person name="Adhikari A."/>
            <person name="Zheng C.-J."/>
            <person name="Schuster L."/>
            <person name="Cowan T.M."/>
            <person name="Smanski M.J."/>
            <person name="Chevrette M.G."/>
            <person name="De Carvalho L.P.S."/>
            <person name="Shen B."/>
        </authorList>
    </citation>
    <scope>NUCLEOTIDE SEQUENCE [LARGE SCALE GENOMIC DNA]</scope>
    <source>
        <strain evidence="1 2">NPDC020863</strain>
    </source>
</reference>